<organism evidence="1 2">
    <name type="scientific">Phyllobacterium phragmitis</name>
    <dbReference type="NCBI Taxonomy" id="2670329"/>
    <lineage>
        <taxon>Bacteria</taxon>
        <taxon>Pseudomonadati</taxon>
        <taxon>Pseudomonadota</taxon>
        <taxon>Alphaproteobacteria</taxon>
        <taxon>Hyphomicrobiales</taxon>
        <taxon>Phyllobacteriaceae</taxon>
        <taxon>Phyllobacterium</taxon>
    </lineage>
</organism>
<keyword evidence="2" id="KW-1185">Reference proteome</keyword>
<accession>A0ABQ0H5J9</accession>
<evidence type="ECO:0008006" key="3">
    <source>
        <dbReference type="Google" id="ProtNLM"/>
    </source>
</evidence>
<evidence type="ECO:0000313" key="2">
    <source>
        <dbReference type="Proteomes" id="UP001628091"/>
    </source>
</evidence>
<evidence type="ECO:0000313" key="1">
    <source>
        <dbReference type="EMBL" id="GAB1584213.1"/>
    </source>
</evidence>
<sequence length="506" mass="58415">MQRVTRVAEAKKLKPQWLRVDWVEYCERATWCELQKRLQETKRNYFRYGLSLDPSFEHAFLETELNGNAMLYGGGTISHAVLNTNNFRRYAALRHKLTTLEFPEDGEVHVFSSRGVFASTGSTDVHLLQGAGRDAGRREIQQLTPRHVRELISNGSNYLASQVGEDGIFHYGWHPCFDRPINSYNSLRHASTVYAMLEAWEVTREPQLKSAIDRALDRLTTSLITTVRAENKLLSFLVEENSEIKLGGNAVCLLALVKYSELTGTEEYLPLLERLAEGILYMQDKDTGQFSHVLVFPSLAVKEQFRIIYYDGEAAFGLMRLYGLTADARWIAAVEKAFQYFIAKQHWKAHDHWLAYCVNELTRYKPNADYYRFGIQNFVDHLNFVIERVTTFPTLLELMMAAQKMIARLEVDANNRDILNGLDLGKFYDALHIRAHYLLNGHFWPELAMFFENPERITGSYFIRHHAFRVRIDDVEHYLSGFVAYLDYLESGADQKLLSLAKHRAA</sequence>
<dbReference type="EMBL" id="BAAFZP010000002">
    <property type="protein sequence ID" value="GAB1584213.1"/>
    <property type="molecule type" value="Genomic_DNA"/>
</dbReference>
<gene>
    <name evidence="1" type="ORF">PPNSA23_41560</name>
</gene>
<dbReference type="SUPFAM" id="SSF48208">
    <property type="entry name" value="Six-hairpin glycosidases"/>
    <property type="match status" value="1"/>
</dbReference>
<dbReference type="Proteomes" id="UP001628091">
    <property type="component" value="Unassembled WGS sequence"/>
</dbReference>
<reference evidence="1 2" key="1">
    <citation type="submission" date="2024-10" db="EMBL/GenBank/DDBJ databases">
        <title>Isolation, draft genome sequencing and identification of Phyllobacterium sp. NSA23, isolated from leaf soil.</title>
        <authorList>
            <person name="Akita H."/>
        </authorList>
    </citation>
    <scope>NUCLEOTIDE SEQUENCE [LARGE SCALE GENOMIC DNA]</scope>
    <source>
        <strain evidence="1 2">NSA23</strain>
    </source>
</reference>
<proteinExistence type="predicted"/>
<dbReference type="Gene3D" id="1.50.10.10">
    <property type="match status" value="1"/>
</dbReference>
<dbReference type="InterPro" id="IPR008928">
    <property type="entry name" value="6-hairpin_glycosidase_sf"/>
</dbReference>
<dbReference type="InterPro" id="IPR012341">
    <property type="entry name" value="6hp_glycosidase-like_sf"/>
</dbReference>
<comment type="caution">
    <text evidence="1">The sequence shown here is derived from an EMBL/GenBank/DDBJ whole genome shotgun (WGS) entry which is preliminary data.</text>
</comment>
<protein>
    <recommendedName>
        <fullName evidence="3">Mur ligase</fullName>
    </recommendedName>
</protein>
<name>A0ABQ0H5J9_9HYPH</name>